<name>A0A4Y2R3T7_ARAVE</name>
<sequence>METSSSLSRILKEESLAKQSSYQANNVAECRQALIRNFSIVSIYDWQEALLDIIDADELPAFLGGNKTDPDGNPLCTTFVSSDPANNQNLKFNPLCTTFVSSDPATNQNLKFNPLCTTFVVHAQIVPKRYYLKKSEKRLSQARGVRKMTLYPFSKQTLTFEIKETNSFLEWEFETKSRDIGFGVYFKENSQSENASVELVPKQRIDTCYEPETGIYKCEKPGTYIISFDNSYSWIYPKDIFHRIRILPPKEF</sequence>
<accession>A0A4Y2R3T7</accession>
<dbReference type="InterPro" id="IPR058960">
    <property type="entry name" value="Ctg-1-like_C"/>
</dbReference>
<dbReference type="InterPro" id="IPR036865">
    <property type="entry name" value="CRAL-TRIO_dom_sf"/>
</dbReference>
<keyword evidence="3" id="KW-1185">Reference proteome</keyword>
<dbReference type="Gene3D" id="2.60.120.680">
    <property type="entry name" value="GOLD domain"/>
    <property type="match status" value="1"/>
</dbReference>
<gene>
    <name evidence="2" type="primary">RALB_3</name>
    <name evidence="2" type="ORF">AVEN_221160_1</name>
</gene>
<dbReference type="AlphaFoldDB" id="A0A4Y2R3T7"/>
<proteinExistence type="predicted"/>
<dbReference type="PANTHER" id="PTHR23324">
    <property type="entry name" value="SEC14 RELATED PROTEIN"/>
    <property type="match status" value="1"/>
</dbReference>
<dbReference type="InterPro" id="IPR009038">
    <property type="entry name" value="GOLD_dom"/>
</dbReference>
<dbReference type="InterPro" id="IPR051064">
    <property type="entry name" value="SEC14/CRAL-TRIO_domain"/>
</dbReference>
<evidence type="ECO:0000313" key="3">
    <source>
        <dbReference type="Proteomes" id="UP000499080"/>
    </source>
</evidence>
<evidence type="ECO:0000259" key="1">
    <source>
        <dbReference type="PROSITE" id="PS50866"/>
    </source>
</evidence>
<evidence type="ECO:0000313" key="2">
    <source>
        <dbReference type="EMBL" id="GBN70251.1"/>
    </source>
</evidence>
<dbReference type="Gene3D" id="3.40.525.10">
    <property type="entry name" value="CRAL-TRIO lipid binding domain"/>
    <property type="match status" value="1"/>
</dbReference>
<dbReference type="PROSITE" id="PS50866">
    <property type="entry name" value="GOLD"/>
    <property type="match status" value="1"/>
</dbReference>
<reference evidence="2 3" key="1">
    <citation type="journal article" date="2019" name="Sci. Rep.">
        <title>Orb-weaving spider Araneus ventricosus genome elucidates the spidroin gene catalogue.</title>
        <authorList>
            <person name="Kono N."/>
            <person name="Nakamura H."/>
            <person name="Ohtoshi R."/>
            <person name="Moran D.A.P."/>
            <person name="Shinohara A."/>
            <person name="Yoshida Y."/>
            <person name="Fujiwara M."/>
            <person name="Mori M."/>
            <person name="Tomita M."/>
            <person name="Arakawa K."/>
        </authorList>
    </citation>
    <scope>NUCLEOTIDE SEQUENCE [LARGE SCALE GENOMIC DNA]</scope>
</reference>
<feature type="domain" description="GOLD" evidence="1">
    <location>
        <begin position="128"/>
        <end position="246"/>
    </location>
</feature>
<dbReference type="PANTHER" id="PTHR23324:SF83">
    <property type="entry name" value="SEC14-LIKE PROTEIN 2"/>
    <property type="match status" value="1"/>
</dbReference>
<comment type="caution">
    <text evidence="2">The sequence shown here is derived from an EMBL/GenBank/DDBJ whole genome shotgun (WGS) entry which is preliminary data.</text>
</comment>
<dbReference type="OrthoDB" id="1434354at2759"/>
<dbReference type="Pfam" id="PF25883">
    <property type="entry name" value="F28H7_8_C"/>
    <property type="match status" value="1"/>
</dbReference>
<dbReference type="SUPFAM" id="SSF52087">
    <property type="entry name" value="CRAL/TRIO domain"/>
    <property type="match status" value="1"/>
</dbReference>
<protein>
    <submittedName>
        <fullName evidence="2">Retinal-binding protein</fullName>
    </submittedName>
</protein>
<organism evidence="2 3">
    <name type="scientific">Araneus ventricosus</name>
    <name type="common">Orbweaver spider</name>
    <name type="synonym">Epeira ventricosa</name>
    <dbReference type="NCBI Taxonomy" id="182803"/>
    <lineage>
        <taxon>Eukaryota</taxon>
        <taxon>Metazoa</taxon>
        <taxon>Ecdysozoa</taxon>
        <taxon>Arthropoda</taxon>
        <taxon>Chelicerata</taxon>
        <taxon>Arachnida</taxon>
        <taxon>Araneae</taxon>
        <taxon>Araneomorphae</taxon>
        <taxon>Entelegynae</taxon>
        <taxon>Araneoidea</taxon>
        <taxon>Araneidae</taxon>
        <taxon>Araneus</taxon>
    </lineage>
</organism>
<dbReference type="EMBL" id="BGPR01015689">
    <property type="protein sequence ID" value="GBN70251.1"/>
    <property type="molecule type" value="Genomic_DNA"/>
</dbReference>
<dbReference type="SUPFAM" id="SSF101576">
    <property type="entry name" value="Supernatant protein factor (SPF), C-terminal domain"/>
    <property type="match status" value="1"/>
</dbReference>
<dbReference type="InterPro" id="IPR036598">
    <property type="entry name" value="GOLD_dom_sf"/>
</dbReference>
<dbReference type="GO" id="GO:0005737">
    <property type="term" value="C:cytoplasm"/>
    <property type="evidence" value="ECO:0007669"/>
    <property type="project" value="TreeGrafter"/>
</dbReference>
<dbReference type="Proteomes" id="UP000499080">
    <property type="component" value="Unassembled WGS sequence"/>
</dbReference>